<evidence type="ECO:0008006" key="3">
    <source>
        <dbReference type="Google" id="ProtNLM"/>
    </source>
</evidence>
<dbReference type="RefSeq" id="WP_376857929.1">
    <property type="nucleotide sequence ID" value="NZ_JBHSLA010000001.1"/>
</dbReference>
<evidence type="ECO:0000313" key="1">
    <source>
        <dbReference type="EMBL" id="MFC5193752.1"/>
    </source>
</evidence>
<name>A0ABW0C0I9_9FLAO</name>
<reference evidence="2" key="1">
    <citation type="journal article" date="2019" name="Int. J. Syst. Evol. Microbiol.">
        <title>The Global Catalogue of Microorganisms (GCM) 10K type strain sequencing project: providing services to taxonomists for standard genome sequencing and annotation.</title>
        <authorList>
            <consortium name="The Broad Institute Genomics Platform"/>
            <consortium name="The Broad Institute Genome Sequencing Center for Infectious Disease"/>
            <person name="Wu L."/>
            <person name="Ma J."/>
        </authorList>
    </citation>
    <scope>NUCLEOTIDE SEQUENCE [LARGE SCALE GENOMIC DNA]</scope>
    <source>
        <strain evidence="2">JCM 17978</strain>
    </source>
</reference>
<comment type="caution">
    <text evidence="1">The sequence shown here is derived from an EMBL/GenBank/DDBJ whole genome shotgun (WGS) entry which is preliminary data.</text>
</comment>
<proteinExistence type="predicted"/>
<protein>
    <recommendedName>
        <fullName evidence="3">GIY-YIG domain-containing protein</fullName>
    </recommendedName>
</protein>
<keyword evidence="2" id="KW-1185">Reference proteome</keyword>
<gene>
    <name evidence="1" type="ORF">ACFPH8_00285</name>
</gene>
<sequence length="141" mass="16246">MFKYLDKYKEQGEFEYNVVDNLSSCCNAPRQGSGIYLIFADSARLDNLIYIGISGREGSQGEIIHRKDGLGGRIVKGKQFGEARRNSWSKKMKEDGFKKIIVMWYITHGQFNSDFPRPIEKKLLLILLLKNGKLPLWNNEL</sequence>
<evidence type="ECO:0000313" key="2">
    <source>
        <dbReference type="Proteomes" id="UP001596162"/>
    </source>
</evidence>
<dbReference type="Proteomes" id="UP001596162">
    <property type="component" value="Unassembled WGS sequence"/>
</dbReference>
<organism evidence="1 2">
    <name type="scientific">Bizionia hallyeonensis</name>
    <dbReference type="NCBI Taxonomy" id="1123757"/>
    <lineage>
        <taxon>Bacteria</taxon>
        <taxon>Pseudomonadati</taxon>
        <taxon>Bacteroidota</taxon>
        <taxon>Flavobacteriia</taxon>
        <taxon>Flavobacteriales</taxon>
        <taxon>Flavobacteriaceae</taxon>
        <taxon>Bizionia</taxon>
    </lineage>
</organism>
<dbReference type="EMBL" id="JBHSLA010000001">
    <property type="protein sequence ID" value="MFC5193752.1"/>
    <property type="molecule type" value="Genomic_DNA"/>
</dbReference>
<accession>A0ABW0C0I9</accession>